<feature type="binding site" evidence="8">
    <location>
        <position position="195"/>
    </location>
    <ligand>
        <name>Mg(2+)</name>
        <dbReference type="ChEBI" id="CHEBI:18420"/>
        <label>2</label>
    </ligand>
</feature>
<keyword evidence="8" id="KW-0460">Magnesium</keyword>
<sequence length="335" mass="36644">MSETETTVYHDADADLSVLSDRTIAVVGYGNQGRAQALNLRDSGVSDVVVGNRADDSRQQAREDGFEAFDIAGAVSRADVVFLLIPDEVAPAVYEEAIEPNLSPGDLVNFASGFNVTYGYIEPADDVDVVLLAPRMIGTMVRDLYTQGRGAPALFAVHQDATGEAHEVGLGLAKGIGATRSGVVESTFEVETTTDLMSEQALFPLFAHAIMAKYRVEVEAGVPPEVALLESYLSREMAYIFEQAATKGMIEQLLLHSRTSQYGQLKGLESFDPEPMVAYMRDRLDAIQSGAFAEEWRAEQREGTPHLDELFETYRQSAFVQREQETMETLGLGDQ</sequence>
<dbReference type="InterPro" id="IPR013023">
    <property type="entry name" value="KARI"/>
</dbReference>
<keyword evidence="5 8" id="KW-0560">Oxidoreductase</keyword>
<evidence type="ECO:0000256" key="6">
    <source>
        <dbReference type="ARBA" id="ARBA00023304"/>
    </source>
</evidence>
<comment type="pathway">
    <text evidence="2">Amino-acid biosynthesis; L-isoleucine biosynthesis; L-isoleucine from 2-oxobutanoate: step 2/4.</text>
</comment>
<feature type="binding site" evidence="8">
    <location>
        <position position="195"/>
    </location>
    <ligand>
        <name>Mg(2+)</name>
        <dbReference type="ChEBI" id="CHEBI:18420"/>
        <label>1</label>
    </ligand>
</feature>
<dbReference type="PROSITE" id="PS51851">
    <property type="entry name" value="KARI_C"/>
    <property type="match status" value="1"/>
</dbReference>
<organism evidence="11 12">
    <name type="scientific">Salinigranum rubrum</name>
    <dbReference type="NCBI Taxonomy" id="755307"/>
    <lineage>
        <taxon>Archaea</taxon>
        <taxon>Methanobacteriati</taxon>
        <taxon>Methanobacteriota</taxon>
        <taxon>Stenosarchaea group</taxon>
        <taxon>Halobacteria</taxon>
        <taxon>Halobacteriales</taxon>
        <taxon>Haloferacaceae</taxon>
        <taxon>Salinigranum</taxon>
    </lineage>
</organism>
<proteinExistence type="inferred from homology"/>
<evidence type="ECO:0000259" key="10">
    <source>
        <dbReference type="PROSITE" id="PS51851"/>
    </source>
</evidence>
<evidence type="ECO:0000256" key="4">
    <source>
        <dbReference type="ARBA" id="ARBA00022605"/>
    </source>
</evidence>
<dbReference type="AlphaFoldDB" id="A0A2I8VEJ2"/>
<dbReference type="Pfam" id="PF07991">
    <property type="entry name" value="KARI_N"/>
    <property type="match status" value="1"/>
</dbReference>
<keyword evidence="11" id="KW-0413">Isomerase</keyword>
<dbReference type="PANTHER" id="PTHR21371">
    <property type="entry name" value="KETOL-ACID REDUCTOISOMERASE, MITOCHONDRIAL"/>
    <property type="match status" value="1"/>
</dbReference>
<feature type="domain" description="KARI N-terminal Rossmann" evidence="9">
    <location>
        <begin position="6"/>
        <end position="186"/>
    </location>
</feature>
<dbReference type="GO" id="GO:0046872">
    <property type="term" value="F:metal ion binding"/>
    <property type="evidence" value="ECO:0007669"/>
    <property type="project" value="UniProtKB-UniRule"/>
</dbReference>
<dbReference type="GO" id="GO:0016853">
    <property type="term" value="F:isomerase activity"/>
    <property type="evidence" value="ECO:0007669"/>
    <property type="project" value="UniProtKB-KW"/>
</dbReference>
<dbReference type="GO" id="GO:0009099">
    <property type="term" value="P:L-valine biosynthetic process"/>
    <property type="evidence" value="ECO:0007669"/>
    <property type="project" value="UniProtKB-UniRule"/>
</dbReference>
<dbReference type="UniPathway" id="UPA00049">
    <property type="reaction ID" value="UER00060"/>
</dbReference>
<feature type="binding site" evidence="8">
    <location>
        <position position="199"/>
    </location>
    <ligand>
        <name>Mg(2+)</name>
        <dbReference type="ChEBI" id="CHEBI:18420"/>
        <label>1</label>
    </ligand>
</feature>
<dbReference type="InterPro" id="IPR036291">
    <property type="entry name" value="NAD(P)-bd_dom_sf"/>
</dbReference>
<dbReference type="SUPFAM" id="SSF51735">
    <property type="entry name" value="NAD(P)-binding Rossmann-fold domains"/>
    <property type="match status" value="1"/>
</dbReference>
<keyword evidence="8" id="KW-0479">Metal-binding</keyword>
<dbReference type="NCBIfam" id="TIGR00465">
    <property type="entry name" value="ilvC"/>
    <property type="match status" value="1"/>
</dbReference>
<evidence type="ECO:0000256" key="2">
    <source>
        <dbReference type="ARBA" id="ARBA00004885"/>
    </source>
</evidence>
<dbReference type="Pfam" id="PF01450">
    <property type="entry name" value="KARI_C"/>
    <property type="match status" value="1"/>
</dbReference>
<evidence type="ECO:0000313" key="12">
    <source>
        <dbReference type="Proteomes" id="UP000236584"/>
    </source>
</evidence>
<dbReference type="PROSITE" id="PS51850">
    <property type="entry name" value="KARI_N"/>
    <property type="match status" value="1"/>
</dbReference>
<dbReference type="OrthoDB" id="6064at2157"/>
<reference evidence="11 12" key="1">
    <citation type="submission" date="2018-01" db="EMBL/GenBank/DDBJ databases">
        <title>Complete genome sequence of Salinigranum rubrum GX10T, an extremely halophilic archaeon isolated from a marine solar saltern.</title>
        <authorList>
            <person name="Han S."/>
        </authorList>
    </citation>
    <scope>NUCLEOTIDE SEQUENCE [LARGE SCALE GENOMIC DNA]</scope>
    <source>
        <strain evidence="11 12">GX10</strain>
    </source>
</reference>
<dbReference type="InterPro" id="IPR000506">
    <property type="entry name" value="KARI_C"/>
</dbReference>
<dbReference type="GO" id="GO:0004455">
    <property type="term" value="F:ketol-acid reductoisomerase activity"/>
    <property type="evidence" value="ECO:0007669"/>
    <property type="project" value="UniProtKB-UniRule"/>
</dbReference>
<accession>A0A2I8VEJ2</accession>
<dbReference type="UniPathway" id="UPA00047">
    <property type="reaction ID" value="UER00056"/>
</dbReference>
<dbReference type="PANTHER" id="PTHR21371:SF1">
    <property type="entry name" value="KETOL-ACID REDUCTOISOMERASE, MITOCHONDRIAL"/>
    <property type="match status" value="1"/>
</dbReference>
<comment type="pathway">
    <text evidence="1">Amino-acid biosynthesis; L-valine biosynthesis; L-valine from pyruvate: step 2/4.</text>
</comment>
<dbReference type="EMBL" id="CP026309">
    <property type="protein sequence ID" value="AUV80348.1"/>
    <property type="molecule type" value="Genomic_DNA"/>
</dbReference>
<dbReference type="RefSeq" id="WP_103423856.1">
    <property type="nucleotide sequence ID" value="NZ_CP026309.1"/>
</dbReference>
<evidence type="ECO:0000256" key="7">
    <source>
        <dbReference type="NCBIfam" id="TIGR00465"/>
    </source>
</evidence>
<keyword evidence="4 8" id="KW-0028">Amino-acid biosynthesis</keyword>
<dbReference type="Gene3D" id="3.40.50.720">
    <property type="entry name" value="NAD(P)-binding Rossmann-like Domain"/>
    <property type="match status" value="1"/>
</dbReference>
<evidence type="ECO:0000256" key="3">
    <source>
        <dbReference type="ARBA" id="ARBA00010318"/>
    </source>
</evidence>
<comment type="similarity">
    <text evidence="3 8">Belongs to the ketol-acid reductoisomerase family.</text>
</comment>
<dbReference type="SUPFAM" id="SSF48179">
    <property type="entry name" value="6-phosphogluconate dehydrogenase C-terminal domain-like"/>
    <property type="match status" value="1"/>
</dbReference>
<evidence type="ECO:0000313" key="11">
    <source>
        <dbReference type="EMBL" id="AUV80348.1"/>
    </source>
</evidence>
<evidence type="ECO:0000256" key="5">
    <source>
        <dbReference type="ARBA" id="ARBA00023002"/>
    </source>
</evidence>
<keyword evidence="12" id="KW-1185">Reference proteome</keyword>
<dbReference type="GeneID" id="35590551"/>
<dbReference type="InterPro" id="IPR013116">
    <property type="entry name" value="KARI_N"/>
</dbReference>
<keyword evidence="6 8" id="KW-0100">Branched-chain amino acid biosynthesis</keyword>
<dbReference type="InterPro" id="IPR008927">
    <property type="entry name" value="6-PGluconate_DH-like_C_sf"/>
</dbReference>
<evidence type="ECO:0000259" key="9">
    <source>
        <dbReference type="PROSITE" id="PS51850"/>
    </source>
</evidence>
<dbReference type="KEGG" id="srub:C2R22_00640"/>
<dbReference type="GO" id="GO:0009097">
    <property type="term" value="P:isoleucine biosynthetic process"/>
    <property type="evidence" value="ECO:0007669"/>
    <property type="project" value="UniProtKB-UniRule"/>
</dbReference>
<evidence type="ECO:0000256" key="8">
    <source>
        <dbReference type="PROSITE-ProRule" id="PRU01198"/>
    </source>
</evidence>
<name>A0A2I8VEJ2_9EURY</name>
<comment type="caution">
    <text evidence="8">Lacks conserved residue(s) required for the propagation of feature annotation.</text>
</comment>
<dbReference type="Proteomes" id="UP000236584">
    <property type="component" value="Chromosome"/>
</dbReference>
<feature type="domain" description="KARI C-terminal knotted" evidence="10">
    <location>
        <begin position="187"/>
        <end position="333"/>
    </location>
</feature>
<evidence type="ECO:0000256" key="1">
    <source>
        <dbReference type="ARBA" id="ARBA00004864"/>
    </source>
</evidence>
<dbReference type="Gene3D" id="6.10.240.10">
    <property type="match status" value="1"/>
</dbReference>
<gene>
    <name evidence="11" type="primary">ilvC</name>
    <name evidence="11" type="ORF">C2R22_00640</name>
</gene>
<protein>
    <recommendedName>
        <fullName evidence="7">Ketol-acid reductoisomerase</fullName>
        <ecNumber evidence="7">1.1.1.86</ecNumber>
    </recommendedName>
</protein>
<dbReference type="EC" id="1.1.1.86" evidence="7"/>